<gene>
    <name evidence="6" type="ORF">POM88_007037</name>
</gene>
<dbReference type="PANTHER" id="PTHR46851:SF11">
    <property type="entry name" value="GYF DOMAIN-CONTAINING PROTEIN"/>
    <property type="match status" value="1"/>
</dbReference>
<evidence type="ECO:0000313" key="6">
    <source>
        <dbReference type="EMBL" id="KAK1397174.1"/>
    </source>
</evidence>
<protein>
    <recommendedName>
        <fullName evidence="5">DM2 domain-containing protein</fullName>
    </recommendedName>
</protein>
<keyword evidence="7" id="KW-1185">Reference proteome</keyword>
<evidence type="ECO:0000256" key="3">
    <source>
        <dbReference type="ARBA" id="ARBA00022833"/>
    </source>
</evidence>
<comment type="caution">
    <text evidence="6">The sequence shown here is derived from an EMBL/GenBank/DDBJ whole genome shotgun (WGS) entry which is preliminary data.</text>
</comment>
<dbReference type="InterPro" id="IPR011011">
    <property type="entry name" value="Znf_FYVE_PHD"/>
</dbReference>
<dbReference type="InterPro" id="IPR001965">
    <property type="entry name" value="Znf_PHD"/>
</dbReference>
<proteinExistence type="predicted"/>
<sequence length="491" mass="54884">MKTRSEMAREIVVKETMRRRRQEENAEYWCSLCHDGENKGKLLVCFEEECLKAFHPACVYKSDPSVYSGTWICGAHSCCICQQDRSYYCVGCPKALCTSCIGTPDEFVQIEGIIRSVSLQHFKCFRWAWKGITERFCLTQKDLSSAYDRMKAGKFCISGSDLFKDDEDIERCTGKAPMVKRNKLSHEKQYLSWGSRALIDFLKSLDIDVSQALPQEAVTAHIKDYVKNKKLFHPDIKGLIICDTKLQTVLGRKEVEEGKIVKYLDYHFSENVQSSEKDETRCGLKDKQKEINGNQEVMHPGDSSERSVPIRIFTVNEDGTGLEEIKRCAAKVAEGPDDPDNLRKHAEQSQRRTPCASAEAVGAAATTECAENYDGKASKVLPGNQEVMDQNASSNGSEIITIGPLNDDGSEQRRTERFAVNITEGDQEVMHQDASSERFESIGRGPVNDDGKMAENTEISTAKDTEGNEAVADNGPPVDKQLEAIPRNLAT</sequence>
<reference evidence="6" key="1">
    <citation type="submission" date="2023-02" db="EMBL/GenBank/DDBJ databases">
        <title>Genome of toxic invasive species Heracleum sosnowskyi carries increased number of genes despite the absence of recent whole-genome duplications.</title>
        <authorList>
            <person name="Schelkunov M."/>
            <person name="Shtratnikova V."/>
            <person name="Makarenko M."/>
            <person name="Klepikova A."/>
            <person name="Omelchenko D."/>
            <person name="Novikova G."/>
            <person name="Obukhova E."/>
            <person name="Bogdanov V."/>
            <person name="Penin A."/>
            <person name="Logacheva M."/>
        </authorList>
    </citation>
    <scope>NUCLEOTIDE SEQUENCE</scope>
    <source>
        <strain evidence="6">Hsosn_3</strain>
        <tissue evidence="6">Leaf</tissue>
    </source>
</reference>
<accession>A0AAD8N587</accession>
<dbReference type="PROSITE" id="PS51925">
    <property type="entry name" value="SWIB_MDM2"/>
    <property type="match status" value="1"/>
</dbReference>
<dbReference type="Gene3D" id="1.10.245.10">
    <property type="entry name" value="SWIB/MDM2 domain"/>
    <property type="match status" value="1"/>
</dbReference>
<name>A0AAD8N587_9APIA</name>
<dbReference type="SMART" id="SM00249">
    <property type="entry name" value="PHD"/>
    <property type="match status" value="1"/>
</dbReference>
<reference evidence="6" key="2">
    <citation type="submission" date="2023-05" db="EMBL/GenBank/DDBJ databases">
        <authorList>
            <person name="Schelkunov M.I."/>
        </authorList>
    </citation>
    <scope>NUCLEOTIDE SEQUENCE</scope>
    <source>
        <strain evidence="6">Hsosn_3</strain>
        <tissue evidence="6">Leaf</tissue>
    </source>
</reference>
<feature type="domain" description="DM2" evidence="5">
    <location>
        <begin position="190"/>
        <end position="270"/>
    </location>
</feature>
<evidence type="ECO:0000256" key="1">
    <source>
        <dbReference type="ARBA" id="ARBA00022723"/>
    </source>
</evidence>
<dbReference type="Pfam" id="PF02201">
    <property type="entry name" value="SWIB"/>
    <property type="match status" value="1"/>
</dbReference>
<organism evidence="6 7">
    <name type="scientific">Heracleum sosnowskyi</name>
    <dbReference type="NCBI Taxonomy" id="360622"/>
    <lineage>
        <taxon>Eukaryota</taxon>
        <taxon>Viridiplantae</taxon>
        <taxon>Streptophyta</taxon>
        <taxon>Embryophyta</taxon>
        <taxon>Tracheophyta</taxon>
        <taxon>Spermatophyta</taxon>
        <taxon>Magnoliopsida</taxon>
        <taxon>eudicotyledons</taxon>
        <taxon>Gunneridae</taxon>
        <taxon>Pentapetalae</taxon>
        <taxon>asterids</taxon>
        <taxon>campanulids</taxon>
        <taxon>Apiales</taxon>
        <taxon>Apiaceae</taxon>
        <taxon>Apioideae</taxon>
        <taxon>apioid superclade</taxon>
        <taxon>Tordylieae</taxon>
        <taxon>Tordyliinae</taxon>
        <taxon>Heracleum</taxon>
    </lineage>
</organism>
<feature type="region of interest" description="Disordered" evidence="4">
    <location>
        <begin position="427"/>
        <end position="491"/>
    </location>
</feature>
<dbReference type="InterPro" id="IPR013083">
    <property type="entry name" value="Znf_RING/FYVE/PHD"/>
</dbReference>
<dbReference type="Gene3D" id="3.30.40.10">
    <property type="entry name" value="Zinc/RING finger domain, C3HC4 (zinc finger)"/>
    <property type="match status" value="1"/>
</dbReference>
<evidence type="ECO:0000313" key="7">
    <source>
        <dbReference type="Proteomes" id="UP001237642"/>
    </source>
</evidence>
<dbReference type="PANTHER" id="PTHR46851">
    <property type="entry name" value="OS01G0884500 PROTEIN"/>
    <property type="match status" value="1"/>
</dbReference>
<dbReference type="SUPFAM" id="SSF57903">
    <property type="entry name" value="FYVE/PHD zinc finger"/>
    <property type="match status" value="1"/>
</dbReference>
<evidence type="ECO:0000259" key="5">
    <source>
        <dbReference type="PROSITE" id="PS51925"/>
    </source>
</evidence>
<feature type="region of interest" description="Disordered" evidence="4">
    <location>
        <begin position="333"/>
        <end position="359"/>
    </location>
</feature>
<feature type="compositionally biased region" description="Basic and acidic residues" evidence="4">
    <location>
        <begin position="428"/>
        <end position="466"/>
    </location>
</feature>
<dbReference type="EMBL" id="JAUIZM010000002">
    <property type="protein sequence ID" value="KAK1397174.1"/>
    <property type="molecule type" value="Genomic_DNA"/>
</dbReference>
<evidence type="ECO:0000256" key="2">
    <source>
        <dbReference type="ARBA" id="ARBA00022771"/>
    </source>
</evidence>
<keyword evidence="2" id="KW-0863">Zinc-finger</keyword>
<dbReference type="Proteomes" id="UP001237642">
    <property type="component" value="Unassembled WGS sequence"/>
</dbReference>
<dbReference type="InterPro" id="IPR003121">
    <property type="entry name" value="SWIB_MDM2_domain"/>
</dbReference>
<evidence type="ECO:0000256" key="4">
    <source>
        <dbReference type="SAM" id="MobiDB-lite"/>
    </source>
</evidence>
<dbReference type="SUPFAM" id="SSF47592">
    <property type="entry name" value="SWIB/MDM2 domain"/>
    <property type="match status" value="1"/>
</dbReference>
<dbReference type="InterPro" id="IPR045894">
    <property type="entry name" value="At5g08430-like"/>
</dbReference>
<dbReference type="CDD" id="cd10567">
    <property type="entry name" value="SWIB-MDM2_like"/>
    <property type="match status" value="1"/>
</dbReference>
<keyword evidence="1" id="KW-0479">Metal-binding</keyword>
<dbReference type="GO" id="GO:0008270">
    <property type="term" value="F:zinc ion binding"/>
    <property type="evidence" value="ECO:0007669"/>
    <property type="project" value="UniProtKB-KW"/>
</dbReference>
<feature type="compositionally biased region" description="Basic and acidic residues" evidence="4">
    <location>
        <begin position="340"/>
        <end position="350"/>
    </location>
</feature>
<dbReference type="InterPro" id="IPR036885">
    <property type="entry name" value="SWIB_MDM2_dom_sf"/>
</dbReference>
<keyword evidence="3" id="KW-0862">Zinc</keyword>
<dbReference type="AlphaFoldDB" id="A0AAD8N587"/>
<feature type="region of interest" description="Disordered" evidence="4">
    <location>
        <begin position="390"/>
        <end position="411"/>
    </location>
</feature>